<evidence type="ECO:0000256" key="1">
    <source>
        <dbReference type="ARBA" id="ARBA00004496"/>
    </source>
</evidence>
<sequence length="294" mass="33993">MCNEDKTVLDDSRNHTKPMELILGKKFKLEVWEECISTMRVGEISSFTCDTKHVTSYPVVSKSLREIFGKKSEHSHNHASHTEGHHCCGMMSFAEQGVGHDDLNVLIKNPQPLTFTMELLRVERPGEYEKESWVMTEDEKKNKIPQLKEEGNRLFKEKKYAEAAEKYSEALGYLEQFILKEKPGDTEWNALEDSKTPFLLNFCQCKLFLKDFYPVIEHTTHVLTRDPDNVKALFRRAKAHVGAWNVSEARQDFVRTAELDTSLANAVSKELRHLEELEKEKNAQDREKLKGLFS</sequence>
<keyword evidence="7" id="KW-1185">Reference proteome</keyword>
<name>A0AA89BWB6_PINIB</name>
<keyword evidence="2" id="KW-0963">Cytoplasm</keyword>
<proteinExistence type="predicted"/>
<protein>
    <recommendedName>
        <fullName evidence="5">AIP/AIPL N-terminal FKBP-type PPIase domain-containing protein</fullName>
    </recommendedName>
</protein>
<dbReference type="Gene3D" id="1.25.40.10">
    <property type="entry name" value="Tetratricopeptide repeat domain"/>
    <property type="match status" value="1"/>
</dbReference>
<dbReference type="Proteomes" id="UP001186944">
    <property type="component" value="Unassembled WGS sequence"/>
</dbReference>
<evidence type="ECO:0000256" key="3">
    <source>
        <dbReference type="ARBA" id="ARBA00022737"/>
    </source>
</evidence>
<dbReference type="PANTHER" id="PTHR11242:SF0">
    <property type="entry name" value="TPR_REGION DOMAIN-CONTAINING PROTEIN"/>
    <property type="match status" value="1"/>
</dbReference>
<dbReference type="InterPro" id="IPR011990">
    <property type="entry name" value="TPR-like_helical_dom_sf"/>
</dbReference>
<accession>A0AA89BWB6</accession>
<dbReference type="InterPro" id="IPR039663">
    <property type="entry name" value="AIP/AIPL1/TTC9"/>
</dbReference>
<evidence type="ECO:0000256" key="4">
    <source>
        <dbReference type="ARBA" id="ARBA00022803"/>
    </source>
</evidence>
<dbReference type="GO" id="GO:0005737">
    <property type="term" value="C:cytoplasm"/>
    <property type="evidence" value="ECO:0007669"/>
    <property type="project" value="UniProtKB-SubCell"/>
</dbReference>
<evidence type="ECO:0000313" key="7">
    <source>
        <dbReference type="Proteomes" id="UP001186944"/>
    </source>
</evidence>
<keyword evidence="4" id="KW-0802">TPR repeat</keyword>
<evidence type="ECO:0000256" key="2">
    <source>
        <dbReference type="ARBA" id="ARBA00022490"/>
    </source>
</evidence>
<keyword evidence="3" id="KW-0677">Repeat</keyword>
<dbReference type="SUPFAM" id="SSF54534">
    <property type="entry name" value="FKBP-like"/>
    <property type="match status" value="1"/>
</dbReference>
<dbReference type="InterPro" id="IPR046357">
    <property type="entry name" value="PPIase_dom_sf"/>
</dbReference>
<dbReference type="EMBL" id="VSWD01000013">
    <property type="protein sequence ID" value="KAK3084968.1"/>
    <property type="molecule type" value="Genomic_DNA"/>
</dbReference>
<evidence type="ECO:0000313" key="6">
    <source>
        <dbReference type="EMBL" id="KAK3084968.1"/>
    </source>
</evidence>
<feature type="domain" description="AIP/AIPL N-terminal FKBP-type PPIase" evidence="5">
    <location>
        <begin position="3"/>
        <end position="120"/>
    </location>
</feature>
<dbReference type="InterPro" id="IPR056277">
    <property type="entry name" value="PPIase_AIP"/>
</dbReference>
<dbReference type="PANTHER" id="PTHR11242">
    <property type="entry name" value="ARYL HYDROCARBON RECEPTOR INTERACTING PROTEIN RELATED"/>
    <property type="match status" value="1"/>
</dbReference>
<evidence type="ECO:0000259" key="5">
    <source>
        <dbReference type="Pfam" id="PF23322"/>
    </source>
</evidence>
<dbReference type="SUPFAM" id="SSF48452">
    <property type="entry name" value="TPR-like"/>
    <property type="match status" value="1"/>
</dbReference>
<gene>
    <name evidence="6" type="ORF">FSP39_022158</name>
</gene>
<dbReference type="GO" id="GO:0003755">
    <property type="term" value="F:peptidyl-prolyl cis-trans isomerase activity"/>
    <property type="evidence" value="ECO:0007669"/>
    <property type="project" value="InterPro"/>
</dbReference>
<comment type="subcellular location">
    <subcellularLocation>
        <location evidence="1">Cytoplasm</location>
    </subcellularLocation>
</comment>
<dbReference type="Gene3D" id="3.10.50.40">
    <property type="match status" value="1"/>
</dbReference>
<dbReference type="Pfam" id="PF23322">
    <property type="entry name" value="PPIase_AIP"/>
    <property type="match status" value="1"/>
</dbReference>
<dbReference type="FunFam" id="1.25.40.10:FF:000052">
    <property type="entry name" value="Aryl-hydrocarbon-interacting protein-like 1"/>
    <property type="match status" value="1"/>
</dbReference>
<organism evidence="6 7">
    <name type="scientific">Pinctada imbricata</name>
    <name type="common">Atlantic pearl-oyster</name>
    <name type="synonym">Pinctada martensii</name>
    <dbReference type="NCBI Taxonomy" id="66713"/>
    <lineage>
        <taxon>Eukaryota</taxon>
        <taxon>Metazoa</taxon>
        <taxon>Spiralia</taxon>
        <taxon>Lophotrochozoa</taxon>
        <taxon>Mollusca</taxon>
        <taxon>Bivalvia</taxon>
        <taxon>Autobranchia</taxon>
        <taxon>Pteriomorphia</taxon>
        <taxon>Pterioida</taxon>
        <taxon>Pterioidea</taxon>
        <taxon>Pteriidae</taxon>
        <taxon>Pinctada</taxon>
    </lineage>
</organism>
<reference evidence="6" key="1">
    <citation type="submission" date="2019-08" db="EMBL/GenBank/DDBJ databases">
        <title>The improved chromosome-level genome for the pearl oyster Pinctada fucata martensii using PacBio sequencing and Hi-C.</title>
        <authorList>
            <person name="Zheng Z."/>
        </authorList>
    </citation>
    <scope>NUCLEOTIDE SEQUENCE</scope>
    <source>
        <strain evidence="6">ZZ-2019</strain>
        <tissue evidence="6">Adductor muscle</tissue>
    </source>
</reference>
<dbReference type="AlphaFoldDB" id="A0AA89BWB6"/>
<comment type="caution">
    <text evidence="6">The sequence shown here is derived from an EMBL/GenBank/DDBJ whole genome shotgun (WGS) entry which is preliminary data.</text>
</comment>